<protein>
    <recommendedName>
        <fullName evidence="4">RING-CH-type domain-containing protein</fullName>
    </recommendedName>
</protein>
<dbReference type="CDD" id="cd16495">
    <property type="entry name" value="RING_CH-C4HC3_MARCH"/>
    <property type="match status" value="1"/>
</dbReference>
<dbReference type="PANTHER" id="PTHR46158:SF1">
    <property type="entry name" value="RING_U-BOX SUPERFAMILY PROTEIN"/>
    <property type="match status" value="1"/>
</dbReference>
<keyword evidence="1" id="KW-0479">Metal-binding</keyword>
<dbReference type="InterPro" id="IPR011016">
    <property type="entry name" value="Znf_RING-CH"/>
</dbReference>
<evidence type="ECO:0000256" key="3">
    <source>
        <dbReference type="ARBA" id="ARBA00022833"/>
    </source>
</evidence>
<dbReference type="EMBL" id="CM035433">
    <property type="protein sequence ID" value="KAH7294296.1"/>
    <property type="molecule type" value="Genomic_DNA"/>
</dbReference>
<dbReference type="Pfam" id="PF12906">
    <property type="entry name" value="RINGv"/>
    <property type="match status" value="1"/>
</dbReference>
<evidence type="ECO:0000256" key="1">
    <source>
        <dbReference type="ARBA" id="ARBA00022723"/>
    </source>
</evidence>
<organism evidence="5 6">
    <name type="scientific">Ceratopteris richardii</name>
    <name type="common">Triangle waterfern</name>
    <dbReference type="NCBI Taxonomy" id="49495"/>
    <lineage>
        <taxon>Eukaryota</taxon>
        <taxon>Viridiplantae</taxon>
        <taxon>Streptophyta</taxon>
        <taxon>Embryophyta</taxon>
        <taxon>Tracheophyta</taxon>
        <taxon>Polypodiopsida</taxon>
        <taxon>Polypodiidae</taxon>
        <taxon>Polypodiales</taxon>
        <taxon>Pteridineae</taxon>
        <taxon>Pteridaceae</taxon>
        <taxon>Parkerioideae</taxon>
        <taxon>Ceratopteris</taxon>
    </lineage>
</organism>
<keyword evidence="6" id="KW-1185">Reference proteome</keyword>
<dbReference type="SMART" id="SM00744">
    <property type="entry name" value="RINGv"/>
    <property type="match status" value="1"/>
</dbReference>
<comment type="caution">
    <text evidence="5">The sequence shown here is derived from an EMBL/GenBank/DDBJ whole genome shotgun (WGS) entry which is preliminary data.</text>
</comment>
<evidence type="ECO:0000256" key="2">
    <source>
        <dbReference type="ARBA" id="ARBA00022771"/>
    </source>
</evidence>
<evidence type="ECO:0000313" key="6">
    <source>
        <dbReference type="Proteomes" id="UP000825935"/>
    </source>
</evidence>
<dbReference type="PANTHER" id="PTHR46158">
    <property type="entry name" value="OS02G0165000 PROTEIN"/>
    <property type="match status" value="1"/>
</dbReference>
<dbReference type="Gene3D" id="3.30.40.10">
    <property type="entry name" value="Zinc/RING finger domain, C3HC4 (zinc finger)"/>
    <property type="match status" value="1"/>
</dbReference>
<gene>
    <name evidence="5" type="ORF">KP509_28G064800</name>
</gene>
<dbReference type="AlphaFoldDB" id="A0A8T2RCX3"/>
<proteinExistence type="predicted"/>
<dbReference type="GO" id="GO:0008270">
    <property type="term" value="F:zinc ion binding"/>
    <property type="evidence" value="ECO:0007669"/>
    <property type="project" value="UniProtKB-KW"/>
</dbReference>
<dbReference type="PROSITE" id="PS51292">
    <property type="entry name" value="ZF_RING_CH"/>
    <property type="match status" value="1"/>
</dbReference>
<accession>A0A8T2RCX3</accession>
<dbReference type="SUPFAM" id="SSF57850">
    <property type="entry name" value="RING/U-box"/>
    <property type="match status" value="1"/>
</dbReference>
<sequence length="192" mass="21486">MSSTHGCKVSHSTTDGQCDILPRRSLSFPSFRRWRSSFRQKSNVLIIRSVSFGGVRDASMDGTRFDMHSVDAGDTEVSEDEAVCRICMLELEEGRETFKMECSCKGELSLGHQDCIVKWFSVKGNNVCDICHTVVTNLPVLLLRRPSSVFCANTSAGENAEMISSWRHTMGLLFSNALASLWHKLQELSEFP</sequence>
<feature type="domain" description="RING-CH-type" evidence="4">
    <location>
        <begin position="76"/>
        <end position="138"/>
    </location>
</feature>
<evidence type="ECO:0000259" key="4">
    <source>
        <dbReference type="PROSITE" id="PS51292"/>
    </source>
</evidence>
<evidence type="ECO:0000313" key="5">
    <source>
        <dbReference type="EMBL" id="KAH7294296.1"/>
    </source>
</evidence>
<dbReference type="OrthoDB" id="435038at2759"/>
<reference evidence="5" key="1">
    <citation type="submission" date="2021-08" db="EMBL/GenBank/DDBJ databases">
        <title>WGS assembly of Ceratopteris richardii.</title>
        <authorList>
            <person name="Marchant D.B."/>
            <person name="Chen G."/>
            <person name="Jenkins J."/>
            <person name="Shu S."/>
            <person name="Leebens-Mack J."/>
            <person name="Grimwood J."/>
            <person name="Schmutz J."/>
            <person name="Soltis P."/>
            <person name="Soltis D."/>
            <person name="Chen Z.-H."/>
        </authorList>
    </citation>
    <scope>NUCLEOTIDE SEQUENCE</scope>
    <source>
        <strain evidence="5">Whitten #5841</strain>
        <tissue evidence="5">Leaf</tissue>
    </source>
</reference>
<keyword evidence="2" id="KW-0863">Zinc-finger</keyword>
<keyword evidence="3" id="KW-0862">Zinc</keyword>
<dbReference type="Proteomes" id="UP000825935">
    <property type="component" value="Chromosome 28"/>
</dbReference>
<name>A0A8T2RCX3_CERRI</name>
<dbReference type="InterPro" id="IPR013083">
    <property type="entry name" value="Znf_RING/FYVE/PHD"/>
</dbReference>